<keyword evidence="3" id="KW-1185">Reference proteome</keyword>
<dbReference type="Proteomes" id="UP000726737">
    <property type="component" value="Unassembled WGS sequence"/>
</dbReference>
<sequence length="398" mass="45988">MSIGAPLLAMSSQDPSAQPAQSLQSSISSMFPSPPATPEPPHHKYLHSPEQPLESRLQEHRQQMRIDLVNPNHSFRPSSLELNERHGQQLVSQLEYYRQLQVMHCQRVRDIELLHLQHQKQYQHQHHQHQYQYHHQEQPLHLIKRFHLAQRMQQAQALHRAHQIQKIRYLQEIGRLQRPAGSSPVTGSSCAHEMERGDLDRVDIHSSAKNPTPHRLILRDILGTSQIPASRHRFPELARIALPSLDQIRKRRHHRFKCQARLRQPTATAVTTIRGSRPVGNKDRTPVPLLPLTATGIGSSAMSEQIPAAARSYSTTSFVPRPKAETAYKYQLCHRMAMQQQMVQEHTHRFRIFQAICLLQRARGAQVLDDLHTRKNRQLQTLAWVEALRQSKELEVPQ</sequence>
<accession>A0A9P6PXX3</accession>
<proteinExistence type="predicted"/>
<protein>
    <submittedName>
        <fullName evidence="2">Uncharacterized protein</fullName>
    </submittedName>
</protein>
<comment type="caution">
    <text evidence="2">The sequence shown here is derived from an EMBL/GenBank/DDBJ whole genome shotgun (WGS) entry which is preliminary data.</text>
</comment>
<evidence type="ECO:0000313" key="3">
    <source>
        <dbReference type="Proteomes" id="UP000726737"/>
    </source>
</evidence>
<evidence type="ECO:0000256" key="1">
    <source>
        <dbReference type="SAM" id="MobiDB-lite"/>
    </source>
</evidence>
<evidence type="ECO:0000313" key="2">
    <source>
        <dbReference type="EMBL" id="KAG0254809.1"/>
    </source>
</evidence>
<feature type="region of interest" description="Disordered" evidence="1">
    <location>
        <begin position="1"/>
        <end position="57"/>
    </location>
</feature>
<dbReference type="AlphaFoldDB" id="A0A9P6PXX3"/>
<gene>
    <name evidence="2" type="ORF">BG011_005515</name>
</gene>
<organism evidence="2 3">
    <name type="scientific">Mortierella polycephala</name>
    <dbReference type="NCBI Taxonomy" id="41804"/>
    <lineage>
        <taxon>Eukaryota</taxon>
        <taxon>Fungi</taxon>
        <taxon>Fungi incertae sedis</taxon>
        <taxon>Mucoromycota</taxon>
        <taxon>Mortierellomycotina</taxon>
        <taxon>Mortierellomycetes</taxon>
        <taxon>Mortierellales</taxon>
        <taxon>Mortierellaceae</taxon>
        <taxon>Mortierella</taxon>
    </lineage>
</organism>
<reference evidence="2" key="1">
    <citation type="journal article" date="2020" name="Fungal Divers.">
        <title>Resolving the Mortierellaceae phylogeny through synthesis of multi-gene phylogenetics and phylogenomics.</title>
        <authorList>
            <person name="Vandepol N."/>
            <person name="Liber J."/>
            <person name="Desiro A."/>
            <person name="Na H."/>
            <person name="Kennedy M."/>
            <person name="Barry K."/>
            <person name="Grigoriev I.V."/>
            <person name="Miller A.N."/>
            <person name="O'Donnell K."/>
            <person name="Stajich J.E."/>
            <person name="Bonito G."/>
        </authorList>
    </citation>
    <scope>NUCLEOTIDE SEQUENCE</scope>
    <source>
        <strain evidence="2">KOD948</strain>
    </source>
</reference>
<feature type="compositionally biased region" description="Low complexity" evidence="1">
    <location>
        <begin position="9"/>
        <end position="31"/>
    </location>
</feature>
<name>A0A9P6PXX3_9FUNG</name>
<dbReference type="OrthoDB" id="2435002at2759"/>
<dbReference type="EMBL" id="JAAAJA010000382">
    <property type="protein sequence ID" value="KAG0254809.1"/>
    <property type="molecule type" value="Genomic_DNA"/>
</dbReference>